<reference evidence="2" key="1">
    <citation type="submission" date="2021-05" db="EMBL/GenBank/DDBJ databases">
        <authorList>
            <person name="Alioto T."/>
            <person name="Alioto T."/>
            <person name="Gomez Garrido J."/>
        </authorList>
    </citation>
    <scope>NUCLEOTIDE SEQUENCE</scope>
</reference>
<evidence type="ECO:0000313" key="2">
    <source>
        <dbReference type="EMBL" id="CAG6626783.1"/>
    </source>
</evidence>
<evidence type="ECO:0000256" key="1">
    <source>
        <dbReference type="SAM" id="Phobius"/>
    </source>
</evidence>
<accession>A0A8D8Q7U9</accession>
<keyword evidence="1" id="KW-1133">Transmembrane helix</keyword>
<dbReference type="AlphaFoldDB" id="A0A8D8Q7U9"/>
<keyword evidence="1" id="KW-0472">Membrane</keyword>
<dbReference type="EMBL" id="HBUF01063512">
    <property type="protein sequence ID" value="CAG6626783.1"/>
    <property type="molecule type" value="Transcribed_RNA"/>
</dbReference>
<sequence>MTVQSESAMKLSKPLLHRLRLILVVSLTMVIILFMWPLANRLDLWTHFVYCVGRHEHETRSIVSFVGMRTRRDMPYNHETRNSIVSSRVYFTRRDKIAVSSRLLIQTEHGLGSAIFFFFLFFFIIIIIENTDILFFMKFNINPFSSSKLPNFVYKIKLFHSYIFNNININQIIYFINRAFNRAV</sequence>
<organism evidence="2">
    <name type="scientific">Cacopsylla melanoneura</name>
    <dbReference type="NCBI Taxonomy" id="428564"/>
    <lineage>
        <taxon>Eukaryota</taxon>
        <taxon>Metazoa</taxon>
        <taxon>Ecdysozoa</taxon>
        <taxon>Arthropoda</taxon>
        <taxon>Hexapoda</taxon>
        <taxon>Insecta</taxon>
        <taxon>Pterygota</taxon>
        <taxon>Neoptera</taxon>
        <taxon>Paraneoptera</taxon>
        <taxon>Hemiptera</taxon>
        <taxon>Sternorrhyncha</taxon>
        <taxon>Psylloidea</taxon>
        <taxon>Psyllidae</taxon>
        <taxon>Psyllinae</taxon>
        <taxon>Cacopsylla</taxon>
    </lineage>
</organism>
<keyword evidence="1" id="KW-0812">Transmembrane</keyword>
<feature type="transmembrane region" description="Helical" evidence="1">
    <location>
        <begin position="21"/>
        <end position="39"/>
    </location>
</feature>
<proteinExistence type="predicted"/>
<protein>
    <submittedName>
        <fullName evidence="2">Uncharacterized protein</fullName>
    </submittedName>
</protein>
<feature type="transmembrane region" description="Helical" evidence="1">
    <location>
        <begin position="110"/>
        <end position="128"/>
    </location>
</feature>
<name>A0A8D8Q7U9_9HEMI</name>